<dbReference type="GO" id="GO:0005886">
    <property type="term" value="C:plasma membrane"/>
    <property type="evidence" value="ECO:0007669"/>
    <property type="project" value="UniProtKB-SubCell"/>
</dbReference>
<dbReference type="RefSeq" id="WP_171325724.1">
    <property type="nucleotide sequence ID" value="NZ_JABFBC010000002.1"/>
</dbReference>
<feature type="transmembrane region" description="Helical" evidence="8">
    <location>
        <begin position="106"/>
        <end position="126"/>
    </location>
</feature>
<evidence type="ECO:0000256" key="5">
    <source>
        <dbReference type="ARBA" id="ARBA00022692"/>
    </source>
</evidence>
<accession>A0A849L423</accession>
<dbReference type="PANTHER" id="PTHR30269">
    <property type="entry name" value="TRANSMEMBRANE PROTEIN YFCA"/>
    <property type="match status" value="1"/>
</dbReference>
<keyword evidence="5 8" id="KW-0812">Transmembrane</keyword>
<dbReference type="PANTHER" id="PTHR30269:SF37">
    <property type="entry name" value="MEMBRANE TRANSPORTER PROTEIN"/>
    <property type="match status" value="1"/>
</dbReference>
<evidence type="ECO:0000256" key="2">
    <source>
        <dbReference type="ARBA" id="ARBA00009142"/>
    </source>
</evidence>
<feature type="transmembrane region" description="Helical" evidence="8">
    <location>
        <begin position="183"/>
        <end position="213"/>
    </location>
</feature>
<keyword evidence="10" id="KW-1185">Reference proteome</keyword>
<evidence type="ECO:0000256" key="3">
    <source>
        <dbReference type="ARBA" id="ARBA00022448"/>
    </source>
</evidence>
<feature type="transmembrane region" description="Helical" evidence="8">
    <location>
        <begin position="225"/>
        <end position="245"/>
    </location>
</feature>
<dbReference type="EMBL" id="JABFBC010000002">
    <property type="protein sequence ID" value="NNU81085.1"/>
    <property type="molecule type" value="Genomic_DNA"/>
</dbReference>
<proteinExistence type="inferred from homology"/>
<dbReference type="AlphaFoldDB" id="A0A849L423"/>
<keyword evidence="7 8" id="KW-0472">Membrane</keyword>
<keyword evidence="6 8" id="KW-1133">Transmembrane helix</keyword>
<evidence type="ECO:0000313" key="9">
    <source>
        <dbReference type="EMBL" id="NNU81085.1"/>
    </source>
</evidence>
<evidence type="ECO:0000313" key="10">
    <source>
        <dbReference type="Proteomes" id="UP000572377"/>
    </source>
</evidence>
<gene>
    <name evidence="9" type="ORF">HMH01_11625</name>
</gene>
<evidence type="ECO:0000256" key="7">
    <source>
        <dbReference type="ARBA" id="ARBA00023136"/>
    </source>
</evidence>
<comment type="caution">
    <text evidence="9">The sequence shown here is derived from an EMBL/GenBank/DDBJ whole genome shotgun (WGS) entry which is preliminary data.</text>
</comment>
<reference evidence="9 10" key="1">
    <citation type="submission" date="2020-05" db="EMBL/GenBank/DDBJ databases">
        <title>Gimesia benthica sp. nov., a novel planctomycete isolated from a deep-sea water sample of the Northwest Indian Ocean.</title>
        <authorList>
            <person name="Wang J."/>
            <person name="Ruan C."/>
            <person name="Song L."/>
            <person name="Zhu Y."/>
            <person name="Li A."/>
            <person name="Zheng X."/>
            <person name="Wang L."/>
            <person name="Lu Z."/>
            <person name="Huang Y."/>
            <person name="Du W."/>
            <person name="Zhou Y."/>
            <person name="Huang L."/>
            <person name="Dai X."/>
        </authorList>
    </citation>
    <scope>NUCLEOTIDE SEQUENCE [LARGE SCALE GENOMIC DNA]</scope>
    <source>
        <strain evidence="9 10">YYQ-30</strain>
    </source>
</reference>
<sequence>MTADLFHAGLGWPIATALIALSFVTSFITAAFGIGGGIIMLATLASLLPGPAIIPVHGLVQLGANGGRAVMLFRHLYKPVLVPFIVGTGIGVALAGSVVVNLPAAWIQIGVGGFILWSVFSTPPGFLRRSAGLAGFVSSALSMFFGGTGPFVAAFLKAQGLGRMAQVATHSTLMSTQHLLKTVTFAILGFAFSQWVGLVALLVVIGFLGTLAGGKVLARIDERRFRLVLSGILILLALRLIYAGASQLYAGGAAPA</sequence>
<comment type="similarity">
    <text evidence="2 8">Belongs to the 4-toluene sulfonate uptake permease (TSUP) (TC 2.A.102) family.</text>
</comment>
<organism evidence="9 10">
    <name type="scientific">Halovulum dunhuangense</name>
    <dbReference type="NCBI Taxonomy" id="1505036"/>
    <lineage>
        <taxon>Bacteria</taxon>
        <taxon>Pseudomonadati</taxon>
        <taxon>Pseudomonadota</taxon>
        <taxon>Alphaproteobacteria</taxon>
        <taxon>Rhodobacterales</taxon>
        <taxon>Paracoccaceae</taxon>
        <taxon>Halovulum</taxon>
    </lineage>
</organism>
<dbReference type="InterPro" id="IPR002781">
    <property type="entry name" value="TM_pro_TauE-like"/>
</dbReference>
<evidence type="ECO:0000256" key="6">
    <source>
        <dbReference type="ARBA" id="ARBA00022989"/>
    </source>
</evidence>
<keyword evidence="3" id="KW-0813">Transport</keyword>
<evidence type="ECO:0000256" key="1">
    <source>
        <dbReference type="ARBA" id="ARBA00004651"/>
    </source>
</evidence>
<evidence type="ECO:0000256" key="8">
    <source>
        <dbReference type="RuleBase" id="RU363041"/>
    </source>
</evidence>
<protein>
    <recommendedName>
        <fullName evidence="8">Probable membrane transporter protein</fullName>
    </recommendedName>
</protein>
<feature type="transmembrane region" description="Helical" evidence="8">
    <location>
        <begin position="80"/>
        <end position="100"/>
    </location>
</feature>
<feature type="transmembrane region" description="Helical" evidence="8">
    <location>
        <begin position="38"/>
        <end position="60"/>
    </location>
</feature>
<evidence type="ECO:0000256" key="4">
    <source>
        <dbReference type="ARBA" id="ARBA00022475"/>
    </source>
</evidence>
<dbReference type="InterPro" id="IPR052017">
    <property type="entry name" value="TSUP"/>
</dbReference>
<dbReference type="Pfam" id="PF01925">
    <property type="entry name" value="TauE"/>
    <property type="match status" value="1"/>
</dbReference>
<keyword evidence="4 8" id="KW-1003">Cell membrane</keyword>
<feature type="transmembrane region" description="Helical" evidence="8">
    <location>
        <begin position="133"/>
        <end position="156"/>
    </location>
</feature>
<comment type="subcellular location">
    <subcellularLocation>
        <location evidence="1 8">Cell membrane</location>
        <topology evidence="1 8">Multi-pass membrane protein</topology>
    </subcellularLocation>
</comment>
<name>A0A849L423_9RHOB</name>
<feature type="transmembrane region" description="Helical" evidence="8">
    <location>
        <begin position="12"/>
        <end position="32"/>
    </location>
</feature>
<dbReference type="Proteomes" id="UP000572377">
    <property type="component" value="Unassembled WGS sequence"/>
</dbReference>